<feature type="compositionally biased region" description="Basic and acidic residues" evidence="8">
    <location>
        <begin position="194"/>
        <end position="206"/>
    </location>
</feature>
<dbReference type="EMBL" id="KZ997519">
    <property type="protein sequence ID" value="RKO87315.1"/>
    <property type="molecule type" value="Genomic_DNA"/>
</dbReference>
<dbReference type="Pfam" id="PF07004">
    <property type="entry name" value="SHIPPO-rpt"/>
    <property type="match status" value="2"/>
</dbReference>
<dbReference type="AlphaFoldDB" id="A0A4P9W7F9"/>
<organism evidence="10 11">
    <name type="scientific">Blyttiomyces helicus</name>
    <dbReference type="NCBI Taxonomy" id="388810"/>
    <lineage>
        <taxon>Eukaryota</taxon>
        <taxon>Fungi</taxon>
        <taxon>Fungi incertae sedis</taxon>
        <taxon>Chytridiomycota</taxon>
        <taxon>Chytridiomycota incertae sedis</taxon>
        <taxon>Chytridiomycetes</taxon>
        <taxon>Chytridiomycetes incertae sedis</taxon>
        <taxon>Blyttiomyces</taxon>
    </lineage>
</organism>
<name>A0A4P9W7F9_9FUNG</name>
<evidence type="ECO:0000256" key="8">
    <source>
        <dbReference type="SAM" id="MobiDB-lite"/>
    </source>
</evidence>
<feature type="non-terminal residue" evidence="10">
    <location>
        <position position="832"/>
    </location>
</feature>
<feature type="region of interest" description="Disordered" evidence="8">
    <location>
        <begin position="261"/>
        <end position="285"/>
    </location>
</feature>
<keyword evidence="5 7" id="KW-0648">Protein biosynthesis</keyword>
<dbReference type="OrthoDB" id="429991at2759"/>
<dbReference type="InterPro" id="IPR014729">
    <property type="entry name" value="Rossmann-like_a/b/a_fold"/>
</dbReference>
<evidence type="ECO:0000256" key="1">
    <source>
        <dbReference type="ARBA" id="ARBA00005594"/>
    </source>
</evidence>
<dbReference type="PANTHER" id="PTHR43326:SF1">
    <property type="entry name" value="METHIONINE--TRNA LIGASE, MITOCHONDRIAL"/>
    <property type="match status" value="1"/>
</dbReference>
<dbReference type="GO" id="GO:0005524">
    <property type="term" value="F:ATP binding"/>
    <property type="evidence" value="ECO:0007669"/>
    <property type="project" value="UniProtKB-KW"/>
</dbReference>
<dbReference type="InterPro" id="IPR015413">
    <property type="entry name" value="Methionyl/Leucyl_tRNA_Synth"/>
</dbReference>
<proteinExistence type="inferred from homology"/>
<evidence type="ECO:0000313" key="11">
    <source>
        <dbReference type="Proteomes" id="UP000269721"/>
    </source>
</evidence>
<keyword evidence="11" id="KW-1185">Reference proteome</keyword>
<dbReference type="SUPFAM" id="SSF47323">
    <property type="entry name" value="Anticodon-binding domain of a subclass of class I aminoacyl-tRNA synthetases"/>
    <property type="match status" value="1"/>
</dbReference>
<keyword evidence="6 7" id="KW-0030">Aminoacyl-tRNA synthetase</keyword>
<feature type="region of interest" description="Disordered" evidence="8">
    <location>
        <begin position="1"/>
        <end position="53"/>
    </location>
</feature>
<evidence type="ECO:0000256" key="6">
    <source>
        <dbReference type="ARBA" id="ARBA00023146"/>
    </source>
</evidence>
<evidence type="ECO:0000256" key="5">
    <source>
        <dbReference type="ARBA" id="ARBA00022917"/>
    </source>
</evidence>
<dbReference type="Gene3D" id="1.10.730.10">
    <property type="entry name" value="Isoleucyl-tRNA Synthetase, Domain 1"/>
    <property type="match status" value="1"/>
</dbReference>
<keyword evidence="3 7" id="KW-0547">Nucleotide-binding</keyword>
<evidence type="ECO:0000256" key="4">
    <source>
        <dbReference type="ARBA" id="ARBA00022840"/>
    </source>
</evidence>
<feature type="compositionally biased region" description="Basic and acidic residues" evidence="8">
    <location>
        <begin position="267"/>
        <end position="276"/>
    </location>
</feature>
<dbReference type="Proteomes" id="UP000269721">
    <property type="component" value="Unassembled WGS sequence"/>
</dbReference>
<evidence type="ECO:0000259" key="9">
    <source>
        <dbReference type="Pfam" id="PF09334"/>
    </source>
</evidence>
<sequence length="832" mass="91807">NETPGPDRYFPKAEFGSGPKYSFRLKTNSYNDPTPGPQDYSAPPIPPSAGAAPSFTMRPKVFDPVFTDREDAHRPGMNEYYPKLQWSERATSLKGWYKESKGKMIKCERGRRVTPGPANYIMPNNLFSGPQHILTGRNVPIEEEDYYVPPPGPADYAPKFHPTRDQAPLYSLQSRRKLPEPDCVRFPGPGSYTPRDRQIRGNDKQKATLKGRRRTTMDSSPGPADYNVSASIAPAMSVSTLARMGVRKQVPERVRTIVEDTPGPADYDVKPLEKTKKSGPAYSLSKRLGGGEPGLGVTVLALGNVRLRASSDPRIAKDIVSAVIIVRIPIDHSKMTFPQAVARQSSQSLRCTRRSYAAVPAASLPAARGRSTLAKPVIPVFLTAPPFPVDQEPNVALIHSAVLADTLCRWEHFKGNPASLVMGVDSAEVSEKSLKLKALMRSANISATGLARTPEVLDAAAVQNTWRKLAEKKHIVKGSHNGAECYVFRIDRVRPQLITWLKNNDTALFPASQYTHVLEYLSSNKSLPDFPVSHASSQSPRGGIAVPGDSSHTISDSFATLASYVATKPDASHIHIAGGNAEEAFGLTWPAMLLSASGGTIPTTRIVTYGGWTHDGIRIADSANEDIHPARLIELHGADVLRHYLIRVSPKDRDVVFEPRNILSFYDAELYDCFTLPTYRLLTSDIFKDQVVPESTTGFVRDYDEDIVAKINKLPELVDAELVKGDVAAALQIIVEYLEAVNTYWRENEPIVEYKYGVAGNKKRGNRALTIAYHTYEGLRVAGLVMQAFIPWRAERLLEMLGVDPKERGWANARIGRLWTTPDISGLRVTKH</sequence>
<dbReference type="InterPro" id="IPR009080">
    <property type="entry name" value="tRNAsynth_Ia_anticodon-bd"/>
</dbReference>
<dbReference type="Gene3D" id="2.170.220.10">
    <property type="match status" value="1"/>
</dbReference>
<dbReference type="InterPro" id="IPR023457">
    <property type="entry name" value="Met-tRNA_synth_2"/>
</dbReference>
<feature type="domain" description="Methionyl/Leucyl tRNA synthetase" evidence="9">
    <location>
        <begin position="562"/>
        <end position="674"/>
    </location>
</feature>
<dbReference type="Gene3D" id="3.40.50.620">
    <property type="entry name" value="HUPs"/>
    <property type="match status" value="2"/>
</dbReference>
<dbReference type="PANTHER" id="PTHR43326">
    <property type="entry name" value="METHIONYL-TRNA SYNTHETASE"/>
    <property type="match status" value="1"/>
</dbReference>
<dbReference type="GO" id="GO:0006431">
    <property type="term" value="P:methionyl-tRNA aminoacylation"/>
    <property type="evidence" value="ECO:0007669"/>
    <property type="project" value="TreeGrafter"/>
</dbReference>
<dbReference type="InterPro" id="IPR010736">
    <property type="entry name" value="SHIPPO-rpt"/>
</dbReference>
<feature type="region of interest" description="Disordered" evidence="8">
    <location>
        <begin position="171"/>
        <end position="228"/>
    </location>
</feature>
<dbReference type="SUPFAM" id="SSF52374">
    <property type="entry name" value="Nucleotidylyl transferase"/>
    <property type="match status" value="1"/>
</dbReference>
<keyword evidence="2 7" id="KW-0436">Ligase</keyword>
<evidence type="ECO:0000256" key="3">
    <source>
        <dbReference type="ARBA" id="ARBA00022741"/>
    </source>
</evidence>
<comment type="similarity">
    <text evidence="1 7">Belongs to the class-I aminoacyl-tRNA synthetase family.</text>
</comment>
<evidence type="ECO:0000313" key="10">
    <source>
        <dbReference type="EMBL" id="RKO87315.1"/>
    </source>
</evidence>
<reference evidence="11" key="1">
    <citation type="journal article" date="2018" name="Nat. Microbiol.">
        <title>Leveraging single-cell genomics to expand the fungal tree of life.</title>
        <authorList>
            <person name="Ahrendt S.R."/>
            <person name="Quandt C.A."/>
            <person name="Ciobanu D."/>
            <person name="Clum A."/>
            <person name="Salamov A."/>
            <person name="Andreopoulos B."/>
            <person name="Cheng J.F."/>
            <person name="Woyke T."/>
            <person name="Pelin A."/>
            <person name="Henrissat B."/>
            <person name="Reynolds N.K."/>
            <person name="Benny G.L."/>
            <person name="Smith M.E."/>
            <person name="James T.Y."/>
            <person name="Grigoriev I.V."/>
        </authorList>
    </citation>
    <scope>NUCLEOTIDE SEQUENCE [LARGE SCALE GENOMIC DNA]</scope>
</reference>
<accession>A0A4P9W7F9</accession>
<evidence type="ECO:0000256" key="7">
    <source>
        <dbReference type="RuleBase" id="RU363039"/>
    </source>
</evidence>
<protein>
    <recommendedName>
        <fullName evidence="9">Methionyl/Leucyl tRNA synthetase domain-containing protein</fullName>
    </recommendedName>
</protein>
<feature type="non-terminal residue" evidence="10">
    <location>
        <position position="1"/>
    </location>
</feature>
<dbReference type="Pfam" id="PF09334">
    <property type="entry name" value="tRNA-synt_1g"/>
    <property type="match status" value="1"/>
</dbReference>
<gene>
    <name evidence="10" type="ORF">BDK51DRAFT_30328</name>
</gene>
<dbReference type="GO" id="GO:0004825">
    <property type="term" value="F:methionine-tRNA ligase activity"/>
    <property type="evidence" value="ECO:0007669"/>
    <property type="project" value="InterPro"/>
</dbReference>
<evidence type="ECO:0000256" key="2">
    <source>
        <dbReference type="ARBA" id="ARBA00022598"/>
    </source>
</evidence>
<keyword evidence="4 7" id="KW-0067">ATP-binding</keyword>